<sequence>MVTAVDLKHRWSEPDRLRLVREVRTWLTGHGPQPAGLEEHNGRTDLRGIPLFATPVSVGDKDDPTAGATWNSLDLSGAQLEHLRFFAGRISNCVFDDASLFGMRLWGTEITDNSFRRADLRSSALGTGEWQELRNTWRRVDFSRANLGDFSITGYHVDNVVLPPQDDLVVLHNYPSVLRAAAAWLRRPDTSDEETRTAGIFDYELKAPGAEDTDQVSALNGYGDPITAAVAGRALATAQAIVG</sequence>
<proteinExistence type="predicted"/>
<evidence type="ECO:0008006" key="3">
    <source>
        <dbReference type="Google" id="ProtNLM"/>
    </source>
</evidence>
<dbReference type="Proteomes" id="UP000007947">
    <property type="component" value="Chromosome"/>
</dbReference>
<evidence type="ECO:0000313" key="1">
    <source>
        <dbReference type="EMBL" id="BAK34416.1"/>
    </source>
</evidence>
<reference evidence="1 2" key="1">
    <citation type="submission" date="2011-05" db="EMBL/GenBank/DDBJ databases">
        <title>Whole genome sequence of Microlunatus phosphovorus NM-1.</title>
        <authorList>
            <person name="Hosoyama A."/>
            <person name="Sasaki K."/>
            <person name="Harada T."/>
            <person name="Igarashi R."/>
            <person name="Kawakoshi A."/>
            <person name="Sasagawa M."/>
            <person name="Fukada J."/>
            <person name="Nakamura S."/>
            <person name="Katano Y."/>
            <person name="Hanada S."/>
            <person name="Kamagata Y."/>
            <person name="Nakamura N."/>
            <person name="Yamazaki S."/>
            <person name="Fujita N."/>
        </authorList>
    </citation>
    <scope>NUCLEOTIDE SEQUENCE [LARGE SCALE GENOMIC DNA]</scope>
    <source>
        <strain evidence="2">ATCC 700054 / DSM 10555 / JCM 9379 / NBRC 101784 / NCIMB 13414 / VKM Ac-1990 / NM-1</strain>
    </source>
</reference>
<evidence type="ECO:0000313" key="2">
    <source>
        <dbReference type="Proteomes" id="UP000007947"/>
    </source>
</evidence>
<protein>
    <recommendedName>
        <fullName evidence="3">Pentapeptide repeat-containing protein</fullName>
    </recommendedName>
</protein>
<dbReference type="RefSeq" id="WP_013862299.1">
    <property type="nucleotide sequence ID" value="NC_015635.1"/>
</dbReference>
<dbReference type="STRING" id="1032480.MLP_14020"/>
<dbReference type="EMBL" id="AP012204">
    <property type="protein sequence ID" value="BAK34416.1"/>
    <property type="molecule type" value="Genomic_DNA"/>
</dbReference>
<dbReference type="Gene3D" id="2.160.20.80">
    <property type="entry name" value="E3 ubiquitin-protein ligase SopA"/>
    <property type="match status" value="1"/>
</dbReference>
<accession>F5XQB6</accession>
<dbReference type="AlphaFoldDB" id="F5XQB6"/>
<dbReference type="KEGG" id="mph:MLP_14020"/>
<dbReference type="SUPFAM" id="SSF141571">
    <property type="entry name" value="Pentapeptide repeat-like"/>
    <property type="match status" value="1"/>
</dbReference>
<keyword evidence="2" id="KW-1185">Reference proteome</keyword>
<name>F5XQB6_MICPN</name>
<dbReference type="eggNOG" id="COG1357">
    <property type="taxonomic scope" value="Bacteria"/>
</dbReference>
<dbReference type="HOGENOM" id="CLU_1141535_0_0_11"/>
<organism evidence="1 2">
    <name type="scientific">Microlunatus phosphovorus (strain ATCC 700054 / DSM 10555 / JCM 9379 / NBRC 101784 / NCIMB 13414 / VKM Ac-1990 / NM-1)</name>
    <dbReference type="NCBI Taxonomy" id="1032480"/>
    <lineage>
        <taxon>Bacteria</taxon>
        <taxon>Bacillati</taxon>
        <taxon>Actinomycetota</taxon>
        <taxon>Actinomycetes</taxon>
        <taxon>Propionibacteriales</taxon>
        <taxon>Propionibacteriaceae</taxon>
        <taxon>Microlunatus</taxon>
    </lineage>
</organism>
<gene>
    <name evidence="1" type="ordered locus">MLP_14020</name>
</gene>